<evidence type="ECO:0000256" key="1">
    <source>
        <dbReference type="ARBA" id="ARBA00004651"/>
    </source>
</evidence>
<reference evidence="9 10" key="1">
    <citation type="submission" date="2018-06" db="EMBL/GenBank/DDBJ databases">
        <title>Genomic Encyclopedia of Type Strains, Phase IV (KMG-IV): sequencing the most valuable type-strain genomes for metagenomic binning, comparative biology and taxonomic classification.</title>
        <authorList>
            <person name="Goeker M."/>
        </authorList>
    </citation>
    <scope>NUCLEOTIDE SEQUENCE [LARGE SCALE GENOMIC DNA]</scope>
    <source>
        <strain evidence="9 10">DSM 18048</strain>
    </source>
</reference>
<dbReference type="PROSITE" id="PS50850">
    <property type="entry name" value="MFS"/>
    <property type="match status" value="1"/>
</dbReference>
<feature type="domain" description="Major facilitator superfamily (MFS) profile" evidence="8">
    <location>
        <begin position="32"/>
        <end position="417"/>
    </location>
</feature>
<evidence type="ECO:0000256" key="2">
    <source>
        <dbReference type="ARBA" id="ARBA00022448"/>
    </source>
</evidence>
<evidence type="ECO:0000256" key="3">
    <source>
        <dbReference type="ARBA" id="ARBA00022475"/>
    </source>
</evidence>
<feature type="transmembrane region" description="Helical" evidence="7">
    <location>
        <begin position="249"/>
        <end position="269"/>
    </location>
</feature>
<proteinExistence type="predicted"/>
<dbReference type="Pfam" id="PF05977">
    <property type="entry name" value="MFS_3"/>
    <property type="match status" value="1"/>
</dbReference>
<dbReference type="RefSeq" id="WP_170130990.1">
    <property type="nucleotide sequence ID" value="NZ_QJSX01000007.1"/>
</dbReference>
<evidence type="ECO:0000313" key="10">
    <source>
        <dbReference type="Proteomes" id="UP000248326"/>
    </source>
</evidence>
<keyword evidence="4 7" id="KW-0812">Transmembrane</keyword>
<protein>
    <submittedName>
        <fullName evidence="9">Putative MFS family arabinose efflux permease</fullName>
    </submittedName>
</protein>
<accession>A0A318S5J2</accession>
<evidence type="ECO:0000313" key="9">
    <source>
        <dbReference type="EMBL" id="PYE53825.1"/>
    </source>
</evidence>
<evidence type="ECO:0000259" key="8">
    <source>
        <dbReference type="PROSITE" id="PS50850"/>
    </source>
</evidence>
<evidence type="ECO:0000256" key="6">
    <source>
        <dbReference type="ARBA" id="ARBA00023136"/>
    </source>
</evidence>
<feature type="transmembrane region" description="Helical" evidence="7">
    <location>
        <begin position="35"/>
        <end position="59"/>
    </location>
</feature>
<keyword evidence="2" id="KW-0813">Transport</keyword>
<comment type="caution">
    <text evidence="9">The sequence shown here is derived from an EMBL/GenBank/DDBJ whole genome shotgun (WGS) entry which is preliminary data.</text>
</comment>
<organism evidence="9 10">
    <name type="scientific">Deinococcus yavapaiensis KR-236</name>
    <dbReference type="NCBI Taxonomy" id="694435"/>
    <lineage>
        <taxon>Bacteria</taxon>
        <taxon>Thermotogati</taxon>
        <taxon>Deinococcota</taxon>
        <taxon>Deinococci</taxon>
        <taxon>Deinococcales</taxon>
        <taxon>Deinococcaceae</taxon>
        <taxon>Deinococcus</taxon>
    </lineage>
</organism>
<dbReference type="Gene3D" id="1.20.1250.20">
    <property type="entry name" value="MFS general substrate transporter like domains"/>
    <property type="match status" value="1"/>
</dbReference>
<keyword evidence="6 7" id="KW-0472">Membrane</keyword>
<keyword evidence="10" id="KW-1185">Reference proteome</keyword>
<keyword evidence="3" id="KW-1003">Cell membrane</keyword>
<dbReference type="GO" id="GO:0005886">
    <property type="term" value="C:plasma membrane"/>
    <property type="evidence" value="ECO:0007669"/>
    <property type="project" value="UniProtKB-SubCell"/>
</dbReference>
<feature type="transmembrane region" description="Helical" evidence="7">
    <location>
        <begin position="281"/>
        <end position="301"/>
    </location>
</feature>
<sequence length="426" mass="43939">MQTRREGRSSLTRPEIARSARLAAWAVLRHGNFRLLWIGQAVSGVGTFMQVVGQSLLVLKLSHDSAVALGAVSLAQALAFFAFSLLGGGVVDRFDKRRVLFVTQSLLALLAGTLAALTATNTATLPIVVGLAFLSGVVASFDQPARSSLLPSLVPREDLPHATALNSLAMTTAGTLGPAVAGLTAATLGLAVNFGVNALGFLVVLVCLALMRLPRAPAVQKPSTPLFASVGEGLAVVARHSTLPWVVSGYGLLLLLGPSPSVILPLYAVRVLHVGGGQLGMLFLMVGAGTVLASVTQALLGAGRHSRVFVVVLSVWAMALVVFSLSSSLLVCAGALLLHGAARNVVGTTAVTMMQLFSPDSARGRVMSLNTLLVGGLRPLGDFGVSAAMAASSVEIVTTACGVLVASYALWLRGRLRSDSLGEEQP</sequence>
<comment type="subcellular location">
    <subcellularLocation>
        <location evidence="1">Cell membrane</location>
        <topology evidence="1">Multi-pass membrane protein</topology>
    </subcellularLocation>
</comment>
<evidence type="ECO:0000256" key="7">
    <source>
        <dbReference type="SAM" id="Phobius"/>
    </source>
</evidence>
<feature type="transmembrane region" description="Helical" evidence="7">
    <location>
        <begin position="190"/>
        <end position="211"/>
    </location>
</feature>
<dbReference type="CDD" id="cd06173">
    <property type="entry name" value="MFS_MefA_like"/>
    <property type="match status" value="1"/>
</dbReference>
<feature type="transmembrane region" description="Helical" evidence="7">
    <location>
        <begin position="99"/>
        <end position="117"/>
    </location>
</feature>
<feature type="transmembrane region" description="Helical" evidence="7">
    <location>
        <begin position="387"/>
        <end position="411"/>
    </location>
</feature>
<dbReference type="InterPro" id="IPR020846">
    <property type="entry name" value="MFS_dom"/>
</dbReference>
<evidence type="ECO:0000256" key="4">
    <source>
        <dbReference type="ARBA" id="ARBA00022692"/>
    </source>
</evidence>
<keyword evidence="5 7" id="KW-1133">Transmembrane helix</keyword>
<feature type="transmembrane region" description="Helical" evidence="7">
    <location>
        <begin position="65"/>
        <end position="87"/>
    </location>
</feature>
<dbReference type="InterPro" id="IPR036259">
    <property type="entry name" value="MFS_trans_sf"/>
</dbReference>
<dbReference type="Proteomes" id="UP000248326">
    <property type="component" value="Unassembled WGS sequence"/>
</dbReference>
<feature type="transmembrane region" description="Helical" evidence="7">
    <location>
        <begin position="162"/>
        <end position="184"/>
    </location>
</feature>
<dbReference type="EMBL" id="QJSX01000007">
    <property type="protein sequence ID" value="PYE53825.1"/>
    <property type="molecule type" value="Genomic_DNA"/>
</dbReference>
<dbReference type="SUPFAM" id="SSF103473">
    <property type="entry name" value="MFS general substrate transporter"/>
    <property type="match status" value="1"/>
</dbReference>
<feature type="transmembrane region" description="Helical" evidence="7">
    <location>
        <begin position="123"/>
        <end position="141"/>
    </location>
</feature>
<dbReference type="PANTHER" id="PTHR23513:SF11">
    <property type="entry name" value="STAPHYLOFERRIN A TRANSPORTER"/>
    <property type="match status" value="1"/>
</dbReference>
<gene>
    <name evidence="9" type="ORF">DES52_10783</name>
</gene>
<name>A0A318S5J2_9DEIO</name>
<dbReference type="PANTHER" id="PTHR23513">
    <property type="entry name" value="INTEGRAL MEMBRANE EFFLUX PROTEIN-RELATED"/>
    <property type="match status" value="1"/>
</dbReference>
<feature type="transmembrane region" description="Helical" evidence="7">
    <location>
        <begin position="308"/>
        <end position="338"/>
    </location>
</feature>
<dbReference type="AlphaFoldDB" id="A0A318S5J2"/>
<evidence type="ECO:0000256" key="5">
    <source>
        <dbReference type="ARBA" id="ARBA00022989"/>
    </source>
</evidence>
<dbReference type="InterPro" id="IPR010290">
    <property type="entry name" value="TM_effector"/>
</dbReference>
<dbReference type="GO" id="GO:0022857">
    <property type="term" value="F:transmembrane transporter activity"/>
    <property type="evidence" value="ECO:0007669"/>
    <property type="project" value="InterPro"/>
</dbReference>